<comment type="caution">
    <text evidence="5">The sequence shown here is derived from an EMBL/GenBank/DDBJ whole genome shotgun (WGS) entry which is preliminary data.</text>
</comment>
<evidence type="ECO:0000313" key="6">
    <source>
        <dbReference type="Proteomes" id="UP001243364"/>
    </source>
</evidence>
<dbReference type="PANTHER" id="PTHR13184">
    <property type="entry name" value="37S RIBOSOMAL PROTEIN S22"/>
    <property type="match status" value="1"/>
</dbReference>
<keyword evidence="6" id="KW-1185">Reference proteome</keyword>
<dbReference type="InterPro" id="IPR029063">
    <property type="entry name" value="SAM-dependent_MTases_sf"/>
</dbReference>
<dbReference type="EMBL" id="JAUSYA010000001">
    <property type="protein sequence ID" value="MDQ0683382.1"/>
    <property type="molecule type" value="Genomic_DNA"/>
</dbReference>
<proteinExistence type="predicted"/>
<dbReference type="GO" id="GO:0005840">
    <property type="term" value="C:ribosome"/>
    <property type="evidence" value="ECO:0007669"/>
    <property type="project" value="UniProtKB-KW"/>
</dbReference>
<reference evidence="5 6" key="1">
    <citation type="submission" date="2023-07" db="EMBL/GenBank/DDBJ databases">
        <title>Comparative genomics of wheat-associated soil bacteria to identify genetic determinants of phenazine resistance.</title>
        <authorList>
            <person name="Mouncey N."/>
        </authorList>
    </citation>
    <scope>NUCLEOTIDE SEQUENCE [LARGE SCALE GENOMIC DNA]</scope>
    <source>
        <strain evidence="5 6">W4I19-2</strain>
    </source>
</reference>
<keyword evidence="5" id="KW-0489">Methyltransferase</keyword>
<keyword evidence="3" id="KW-0408">Iron</keyword>
<dbReference type="Gene3D" id="3.40.50.150">
    <property type="entry name" value="Vaccinia Virus protein VP39"/>
    <property type="match status" value="1"/>
</dbReference>
<keyword evidence="4" id="KW-0411">Iron-sulfur</keyword>
<accession>A0ABU0PYA4</accession>
<keyword evidence="5" id="KW-0808">Transferase</keyword>
<dbReference type="InterPro" id="IPR052571">
    <property type="entry name" value="Mt_RNA_Methyltransferase"/>
</dbReference>
<evidence type="ECO:0000256" key="1">
    <source>
        <dbReference type="ARBA" id="ARBA00022723"/>
    </source>
</evidence>
<dbReference type="GO" id="GO:0008168">
    <property type="term" value="F:methyltransferase activity"/>
    <property type="evidence" value="ECO:0007669"/>
    <property type="project" value="UniProtKB-KW"/>
</dbReference>
<gene>
    <name evidence="5" type="ORF">QFZ56_002345</name>
</gene>
<dbReference type="GO" id="GO:0032259">
    <property type="term" value="P:methylation"/>
    <property type="evidence" value="ECO:0007669"/>
    <property type="project" value="UniProtKB-KW"/>
</dbReference>
<dbReference type="Pfam" id="PF09243">
    <property type="entry name" value="Rsm22"/>
    <property type="match status" value="1"/>
</dbReference>
<protein>
    <submittedName>
        <fullName evidence="5">Ribosomal protein RSM22 (Predicted rRNA methylase)</fullName>
    </submittedName>
</protein>
<evidence type="ECO:0000313" key="5">
    <source>
        <dbReference type="EMBL" id="MDQ0683382.1"/>
    </source>
</evidence>
<dbReference type="SUPFAM" id="SSF53335">
    <property type="entry name" value="S-adenosyl-L-methionine-dependent methyltransferases"/>
    <property type="match status" value="1"/>
</dbReference>
<keyword evidence="1" id="KW-0479">Metal-binding</keyword>
<evidence type="ECO:0000256" key="3">
    <source>
        <dbReference type="ARBA" id="ARBA00023004"/>
    </source>
</evidence>
<keyword evidence="2" id="KW-0809">Transit peptide</keyword>
<evidence type="ECO:0000256" key="4">
    <source>
        <dbReference type="ARBA" id="ARBA00023014"/>
    </source>
</evidence>
<organism evidence="5 6">
    <name type="scientific">Streptomyces achromogenes</name>
    <dbReference type="NCBI Taxonomy" id="67255"/>
    <lineage>
        <taxon>Bacteria</taxon>
        <taxon>Bacillati</taxon>
        <taxon>Actinomycetota</taxon>
        <taxon>Actinomycetes</taxon>
        <taxon>Kitasatosporales</taxon>
        <taxon>Streptomycetaceae</taxon>
        <taxon>Streptomyces</taxon>
    </lineage>
</organism>
<dbReference type="Proteomes" id="UP001243364">
    <property type="component" value="Unassembled WGS sequence"/>
</dbReference>
<sequence length="335" mass="35788">MPHNRRVNVSVPAAETLRNALGELLDGLPPRQAAQAVERLIASYRGATPTDAPILRDRADVAAYAAYRMPATFEAVCSALEAFADAVPRWRPGSHVDVGGGTGAATWAVSAVWEGTRPVTVLDWAEPALALGREIAAANPALADARWQRGRIGSTLALDPADLVTVSYVLNELPAADRAALVDAAASAAQAVVIVEPGTPDGYARVIEARDRLIGAGFRVAAPCPHSAACPIVPGTDWCHFSARVSRSSLHRQVKGGSLPYEDEKFSYVAAARFPVSPAPSRVVRRPQIRKGQVLLDLCETEERLSRTTVTKRHGDLYRAARDADWGDVWPPAGE</sequence>
<dbReference type="PANTHER" id="PTHR13184:SF5">
    <property type="entry name" value="METHYLTRANSFERASE-LIKE PROTEIN 17, MITOCHONDRIAL"/>
    <property type="match status" value="1"/>
</dbReference>
<keyword evidence="5" id="KW-0689">Ribosomal protein</keyword>
<evidence type="ECO:0000256" key="2">
    <source>
        <dbReference type="ARBA" id="ARBA00022946"/>
    </source>
</evidence>
<keyword evidence="5" id="KW-0687">Ribonucleoprotein</keyword>
<dbReference type="InterPro" id="IPR015324">
    <property type="entry name" value="Ribosomal_Rsm22-like"/>
</dbReference>
<name>A0ABU0PYA4_STRAH</name>